<dbReference type="Gene3D" id="3.40.50.300">
    <property type="entry name" value="P-loop containing nucleotide triphosphate hydrolases"/>
    <property type="match status" value="1"/>
</dbReference>
<dbReference type="InterPro" id="IPR027417">
    <property type="entry name" value="P-loop_NTPase"/>
</dbReference>
<dbReference type="SUPFAM" id="SSF52540">
    <property type="entry name" value="P-loop containing nucleoside triphosphate hydrolases"/>
    <property type="match status" value="1"/>
</dbReference>
<evidence type="ECO:0000313" key="2">
    <source>
        <dbReference type="EMBL" id="PDO10958.1"/>
    </source>
</evidence>
<dbReference type="CDD" id="cd01855">
    <property type="entry name" value="YqeH"/>
    <property type="match status" value="1"/>
</dbReference>
<feature type="domain" description="CP-type G" evidence="1">
    <location>
        <begin position="70"/>
        <end position="233"/>
    </location>
</feature>
<dbReference type="Proteomes" id="UP000243688">
    <property type="component" value="Unassembled WGS sequence"/>
</dbReference>
<protein>
    <submittedName>
        <fullName evidence="2">Ribosome biogenesis GTPase YqeH</fullName>
    </submittedName>
</protein>
<dbReference type="InterPro" id="IPR030378">
    <property type="entry name" value="G_CP_dom"/>
</dbReference>
<evidence type="ECO:0000313" key="3">
    <source>
        <dbReference type="Proteomes" id="UP000243688"/>
    </source>
</evidence>
<gene>
    <name evidence="2" type="ORF">BLM47_04635</name>
</gene>
<sequence length="383" mass="42304">MTDTGDFGRGSEAGRRCPGCGVLLQSERPSDAGYVPPEALERPDVVCRRCFRLRHYGDPAVLPAEVADVFDALNRIASTRCLVVHIVDLFDFEGSVVTGLHRFVGSNPVVLAVNKTDVLPAAVSRAKIERWVRARARELGLQPIGIVLMSARSGEGFDRLYEAMRLFRNGSETVVVGATNVGKSTLVNRLIRDLADRNANVTVSPFPGTTLDVIRIPLKDGSVVVDTPGIAYPWRLTEMVGPETVKELIPDGEIRPRVYQLNEGQTLFFGGLVRFDYLEGGRRSFTCFVPNDLRMHRTKIARADELWLRRRGDLLVPPYKEEEITRLPSPTVHAFTTPPGKRWDVSVSGLGWIQINGDAGARVELRAPKGVRVALRPAMLSGR</sequence>
<accession>A0A2A6E0W2</accession>
<dbReference type="InterPro" id="IPR048422">
    <property type="entry name" value="NOA1/YqeH-like_C"/>
</dbReference>
<evidence type="ECO:0000259" key="1">
    <source>
        <dbReference type="PROSITE" id="PS51721"/>
    </source>
</evidence>
<dbReference type="Pfam" id="PF21516">
    <property type="entry name" value="YqeH-like_C"/>
    <property type="match status" value="1"/>
</dbReference>
<dbReference type="PROSITE" id="PS51721">
    <property type="entry name" value="G_CP"/>
    <property type="match status" value="1"/>
</dbReference>
<dbReference type="Pfam" id="PF01926">
    <property type="entry name" value="MMR_HSR1"/>
    <property type="match status" value="1"/>
</dbReference>
<dbReference type="InterPro" id="IPR050896">
    <property type="entry name" value="Mito_lipid_metab_GTPase"/>
</dbReference>
<dbReference type="EMBL" id="MOXJ01000007">
    <property type="protein sequence ID" value="PDO10958.1"/>
    <property type="molecule type" value="Genomic_DNA"/>
</dbReference>
<dbReference type="PANTHER" id="PTHR46434">
    <property type="entry name" value="GENETIC INTERACTOR OF PROHIBITINS 3, MITOCHONDRIAL"/>
    <property type="match status" value="1"/>
</dbReference>
<reference evidence="2 3" key="1">
    <citation type="submission" date="2016-12" db="EMBL/GenBank/DDBJ databases">
        <title>Candidatus Reconcilibacillus cellulovorans genome.</title>
        <authorList>
            <person name="Kolinko S."/>
            <person name="Wu Y.-W."/>
            <person name="Tachea F."/>
            <person name="Denzel E."/>
            <person name="Hiras J."/>
            <person name="Baecker N."/>
            <person name="Chan L.J."/>
            <person name="Eichorst S.A."/>
            <person name="Frey D."/>
            <person name="Adams P.D."/>
            <person name="Pray T."/>
            <person name="Tanjore D."/>
            <person name="Petzold C.J."/>
            <person name="Gladden J.M."/>
            <person name="Simmons B.A."/>
            <person name="Singer S.W."/>
        </authorList>
    </citation>
    <scope>NUCLEOTIDE SEQUENCE [LARGE SCALE GENOMIC DNA]</scope>
    <source>
        <strain evidence="2">JTherm</strain>
    </source>
</reference>
<dbReference type="PANTHER" id="PTHR46434:SF1">
    <property type="entry name" value="GENETIC INTERACTOR OF PROHIBITINS 3, MITOCHONDRIAL"/>
    <property type="match status" value="1"/>
</dbReference>
<name>A0A2A6E0W2_9BACL</name>
<dbReference type="GO" id="GO:0005525">
    <property type="term" value="F:GTP binding"/>
    <property type="evidence" value="ECO:0007669"/>
    <property type="project" value="InterPro"/>
</dbReference>
<dbReference type="AlphaFoldDB" id="A0A2A6E0W2"/>
<dbReference type="NCBIfam" id="TIGR03597">
    <property type="entry name" value="GTPase_YqeH"/>
    <property type="match status" value="1"/>
</dbReference>
<dbReference type="InterPro" id="IPR019988">
    <property type="entry name" value="GTP-bd_ribosome_bgen_YqeH"/>
</dbReference>
<dbReference type="InterPro" id="IPR006073">
    <property type="entry name" value="GTP-bd"/>
</dbReference>
<proteinExistence type="predicted"/>
<organism evidence="2 3">
    <name type="scientific">Candidatus Reconcilbacillus cellulovorans</name>
    <dbReference type="NCBI Taxonomy" id="1906605"/>
    <lineage>
        <taxon>Bacteria</taxon>
        <taxon>Bacillati</taxon>
        <taxon>Bacillota</taxon>
        <taxon>Bacilli</taxon>
        <taxon>Bacillales</taxon>
        <taxon>Paenibacillaceae</taxon>
        <taxon>Candidatus Reconcilbacillus</taxon>
    </lineage>
</organism>
<comment type="caution">
    <text evidence="2">The sequence shown here is derived from an EMBL/GenBank/DDBJ whole genome shotgun (WGS) entry which is preliminary data.</text>
</comment>